<dbReference type="InterPro" id="IPR013761">
    <property type="entry name" value="SAM/pointed_sf"/>
</dbReference>
<dbReference type="OrthoDB" id="2155283at2759"/>
<dbReference type="EMBL" id="KL198196">
    <property type="protein sequence ID" value="KDQ05732.1"/>
    <property type="molecule type" value="Genomic_DNA"/>
</dbReference>
<name>A0A067M1J4_BOTB1</name>
<dbReference type="Proteomes" id="UP000027195">
    <property type="component" value="Unassembled WGS sequence"/>
</dbReference>
<protein>
    <recommendedName>
        <fullName evidence="4">SAM domain-containing protein</fullName>
    </recommendedName>
</protein>
<evidence type="ECO:0000313" key="3">
    <source>
        <dbReference type="Proteomes" id="UP000027195"/>
    </source>
</evidence>
<sequence>MPTSMDFLTIAAATFASPPVFVPPNFAPQAPRERSPLVGPPRVRAASDIWPPGRSASWIGYYTEVRYFPEDIHGQKVTVAADPHAAILGPLPKWFQGVNLQQYATAFEGVSWGEILYMDEDDLRRAGVLDDTAVARMLKLLGRVRKRIGLPEPAHGFTPITPAAPAAHILPPPPPSIGGVHSAYLSTRKSKKRKGSKISKEPAHSHAAGSSTSTSP</sequence>
<feature type="compositionally biased region" description="Basic residues" evidence="1">
    <location>
        <begin position="188"/>
        <end position="197"/>
    </location>
</feature>
<dbReference type="InParanoid" id="A0A067M1J4"/>
<dbReference type="SUPFAM" id="SSF47769">
    <property type="entry name" value="SAM/Pointed domain"/>
    <property type="match status" value="1"/>
</dbReference>
<evidence type="ECO:0000313" key="2">
    <source>
        <dbReference type="EMBL" id="KDQ05732.1"/>
    </source>
</evidence>
<feature type="region of interest" description="Disordered" evidence="1">
    <location>
        <begin position="163"/>
        <end position="216"/>
    </location>
</feature>
<reference evidence="3" key="1">
    <citation type="journal article" date="2014" name="Proc. Natl. Acad. Sci. U.S.A.">
        <title>Extensive sampling of basidiomycete genomes demonstrates inadequacy of the white-rot/brown-rot paradigm for wood decay fungi.</title>
        <authorList>
            <person name="Riley R."/>
            <person name="Salamov A.A."/>
            <person name="Brown D.W."/>
            <person name="Nagy L.G."/>
            <person name="Floudas D."/>
            <person name="Held B.W."/>
            <person name="Levasseur A."/>
            <person name="Lombard V."/>
            <person name="Morin E."/>
            <person name="Otillar R."/>
            <person name="Lindquist E.A."/>
            <person name="Sun H."/>
            <person name="LaButti K.M."/>
            <person name="Schmutz J."/>
            <person name="Jabbour D."/>
            <person name="Luo H."/>
            <person name="Baker S.E."/>
            <person name="Pisabarro A.G."/>
            <person name="Walton J.D."/>
            <person name="Blanchette R.A."/>
            <person name="Henrissat B."/>
            <person name="Martin F."/>
            <person name="Cullen D."/>
            <person name="Hibbett D.S."/>
            <person name="Grigoriev I.V."/>
        </authorList>
    </citation>
    <scope>NUCLEOTIDE SEQUENCE [LARGE SCALE GENOMIC DNA]</scope>
    <source>
        <strain evidence="3">FD-172 SS1</strain>
    </source>
</reference>
<gene>
    <name evidence="2" type="ORF">BOTBODRAFT_182271</name>
</gene>
<evidence type="ECO:0008006" key="4">
    <source>
        <dbReference type="Google" id="ProtNLM"/>
    </source>
</evidence>
<dbReference type="HOGENOM" id="CLU_1277444_0_0_1"/>
<organism evidence="2 3">
    <name type="scientific">Botryobasidium botryosum (strain FD-172 SS1)</name>
    <dbReference type="NCBI Taxonomy" id="930990"/>
    <lineage>
        <taxon>Eukaryota</taxon>
        <taxon>Fungi</taxon>
        <taxon>Dikarya</taxon>
        <taxon>Basidiomycota</taxon>
        <taxon>Agaricomycotina</taxon>
        <taxon>Agaricomycetes</taxon>
        <taxon>Cantharellales</taxon>
        <taxon>Botryobasidiaceae</taxon>
        <taxon>Botryobasidium</taxon>
    </lineage>
</organism>
<dbReference type="AlphaFoldDB" id="A0A067M1J4"/>
<evidence type="ECO:0000256" key="1">
    <source>
        <dbReference type="SAM" id="MobiDB-lite"/>
    </source>
</evidence>
<dbReference type="Gene3D" id="1.10.150.50">
    <property type="entry name" value="Transcription Factor, Ets-1"/>
    <property type="match status" value="1"/>
</dbReference>
<proteinExistence type="predicted"/>
<keyword evidence="3" id="KW-1185">Reference proteome</keyword>
<accession>A0A067M1J4</accession>
<feature type="compositionally biased region" description="Low complexity" evidence="1">
    <location>
        <begin position="205"/>
        <end position="216"/>
    </location>
</feature>